<reference evidence="3 4" key="1">
    <citation type="submission" date="2022-03" db="EMBL/GenBank/DDBJ databases">
        <title>Metagenome-assembled genomes from swine fecal metagenomes.</title>
        <authorList>
            <person name="Holman D.B."/>
            <person name="Kommadath A."/>
        </authorList>
    </citation>
    <scope>NUCLEOTIDE SEQUENCE [LARGE SCALE GENOMIC DNA]</scope>
    <source>
        <strain evidence="3">SUG147</strain>
    </source>
</reference>
<dbReference type="Pfam" id="PF22725">
    <property type="entry name" value="GFO_IDH_MocA_C3"/>
    <property type="match status" value="1"/>
</dbReference>
<dbReference type="InterPro" id="IPR036291">
    <property type="entry name" value="NAD(P)-bd_dom_sf"/>
</dbReference>
<evidence type="ECO:0000313" key="3">
    <source>
        <dbReference type="EMBL" id="MCI5755114.1"/>
    </source>
</evidence>
<comment type="caution">
    <text evidence="3">The sequence shown here is derived from an EMBL/GenBank/DDBJ whole genome shotgun (WGS) entry which is preliminary data.</text>
</comment>
<dbReference type="AlphaFoldDB" id="A0AAE3K128"/>
<protein>
    <submittedName>
        <fullName evidence="3">Gfo/Idh/MocA family oxidoreductase</fullName>
    </submittedName>
</protein>
<dbReference type="Pfam" id="PF01408">
    <property type="entry name" value="GFO_IDH_MocA"/>
    <property type="match status" value="1"/>
</dbReference>
<sequence length="351" mass="39211">MSEKKNLVVIGYGGMGGGFHCTHAQKSDVVSLAGIYDIDPEKRAKAEANGIKAYPTLEAVLEDRSVDLVTVAVPNDCHKDIVIRALEAGKNVICEKPVALNSEELEEMIAASDRTGKLFTVHQNRRWDTDMLRIKALYNKGELGQVVSIESRIHGSRGIPGDWRKQKAHGGGMVLDWGVHLIDQALQIVPEKITSVYARLDYITTKEVDDGCHIVIGFENGVYYTVEVGTCNFISLPRFYMRGSVGTAIIRNWDMPMEVTVRKTGTEKDATPIKAESGLTKTMAPRDADTTYSYEVPMPPSDVHDFYRNFCRAIDGKEKQLITHDQMRRVMKVMELSFESDRLGQVIKTEL</sequence>
<dbReference type="Gene3D" id="3.30.360.10">
    <property type="entry name" value="Dihydrodipicolinate Reductase, domain 2"/>
    <property type="match status" value="1"/>
</dbReference>
<evidence type="ECO:0000313" key="4">
    <source>
        <dbReference type="Proteomes" id="UP001139365"/>
    </source>
</evidence>
<name>A0AAE3K128_9BACT</name>
<evidence type="ECO:0000259" key="2">
    <source>
        <dbReference type="Pfam" id="PF22725"/>
    </source>
</evidence>
<accession>A0AAE3K128</accession>
<proteinExistence type="predicted"/>
<dbReference type="Proteomes" id="UP001139365">
    <property type="component" value="Unassembled WGS sequence"/>
</dbReference>
<dbReference type="EMBL" id="JALEMU010000040">
    <property type="protein sequence ID" value="MCI5755114.1"/>
    <property type="molecule type" value="Genomic_DNA"/>
</dbReference>
<dbReference type="PANTHER" id="PTHR43708:SF1">
    <property type="entry name" value="GALACTOSE_LACTOSE METABOLISM REGULATORY PROTEIN GAL80"/>
    <property type="match status" value="1"/>
</dbReference>
<feature type="domain" description="Gfo/Idh/MocA-like oxidoreductase N-terminal" evidence="1">
    <location>
        <begin position="6"/>
        <end position="121"/>
    </location>
</feature>
<dbReference type="Gene3D" id="3.40.50.720">
    <property type="entry name" value="NAD(P)-binding Rossmann-like Domain"/>
    <property type="match status" value="1"/>
</dbReference>
<gene>
    <name evidence="3" type="ORF">MR241_02330</name>
</gene>
<dbReference type="PANTHER" id="PTHR43708">
    <property type="entry name" value="CONSERVED EXPRESSED OXIDOREDUCTASE (EUROFUNG)"/>
    <property type="match status" value="1"/>
</dbReference>
<evidence type="ECO:0000259" key="1">
    <source>
        <dbReference type="Pfam" id="PF01408"/>
    </source>
</evidence>
<dbReference type="SUPFAM" id="SSF51735">
    <property type="entry name" value="NAD(P)-binding Rossmann-fold domains"/>
    <property type="match status" value="1"/>
</dbReference>
<dbReference type="SUPFAM" id="SSF55347">
    <property type="entry name" value="Glyceraldehyde-3-phosphate dehydrogenase-like, C-terminal domain"/>
    <property type="match status" value="1"/>
</dbReference>
<organism evidence="3 4">
    <name type="scientific">Candidatus Colimorpha enterica</name>
    <dbReference type="NCBI Taxonomy" id="3083063"/>
    <lineage>
        <taxon>Bacteria</taxon>
        <taxon>Pseudomonadati</taxon>
        <taxon>Bacteroidota</taxon>
        <taxon>Bacteroidia</taxon>
        <taxon>Bacteroidales</taxon>
        <taxon>Candidatus Colimorpha</taxon>
    </lineage>
</organism>
<dbReference type="GO" id="GO:0000166">
    <property type="term" value="F:nucleotide binding"/>
    <property type="evidence" value="ECO:0007669"/>
    <property type="project" value="InterPro"/>
</dbReference>
<feature type="domain" description="GFO/IDH/MocA-like oxidoreductase" evidence="2">
    <location>
        <begin position="132"/>
        <end position="248"/>
    </location>
</feature>
<dbReference type="InterPro" id="IPR000683">
    <property type="entry name" value="Gfo/Idh/MocA-like_OxRdtase_N"/>
</dbReference>
<dbReference type="InterPro" id="IPR051317">
    <property type="entry name" value="Gfo/Idh/MocA_oxidoreduct"/>
</dbReference>
<dbReference type="InterPro" id="IPR055170">
    <property type="entry name" value="GFO_IDH_MocA-like_dom"/>
</dbReference>